<organism evidence="2 3">
    <name type="scientific">Alicyclobacillus macrosporangiidus</name>
    <dbReference type="NCBI Taxonomy" id="392015"/>
    <lineage>
        <taxon>Bacteria</taxon>
        <taxon>Bacillati</taxon>
        <taxon>Bacillota</taxon>
        <taxon>Bacilli</taxon>
        <taxon>Bacillales</taxon>
        <taxon>Alicyclobacillaceae</taxon>
        <taxon>Alicyclobacillus</taxon>
    </lineage>
</organism>
<name>A0A1I7JXU4_9BACL</name>
<evidence type="ECO:0008006" key="4">
    <source>
        <dbReference type="Google" id="ProtNLM"/>
    </source>
</evidence>
<keyword evidence="1" id="KW-1133">Transmembrane helix</keyword>
<dbReference type="Proteomes" id="UP000183508">
    <property type="component" value="Unassembled WGS sequence"/>
</dbReference>
<sequence length="182" mass="19466">MSALDRVLLIIFCLAGLAAGACAFLVGAGALAPAGGVGEWAAYPDNAYLMAGGVVFALLAVRFLFYKVRRREPDFVLLPGDFGHIRISFDTIRELANRTGRSVRGVHELDTRVRHGQSGIVLAVRVRALPDLDLAQMGREIQEAVKAYVERTTAVVVEQVLVSVTEISGGASARGSRGWSQA</sequence>
<protein>
    <recommendedName>
        <fullName evidence="4">Alkaline shock response membrane anchor protein AmaP</fullName>
    </recommendedName>
</protein>
<dbReference type="EMBL" id="FPBV01000012">
    <property type="protein sequence ID" value="SFU89964.1"/>
    <property type="molecule type" value="Genomic_DNA"/>
</dbReference>
<dbReference type="AlphaFoldDB" id="A0A1I7JXU4"/>
<accession>A0A1I7JXU4</accession>
<keyword evidence="1" id="KW-0812">Transmembrane</keyword>
<gene>
    <name evidence="2" type="ORF">SAMN05421543_11295</name>
</gene>
<keyword evidence="1" id="KW-0472">Membrane</keyword>
<keyword evidence="3" id="KW-1185">Reference proteome</keyword>
<evidence type="ECO:0000313" key="3">
    <source>
        <dbReference type="Proteomes" id="UP000183508"/>
    </source>
</evidence>
<proteinExistence type="predicted"/>
<dbReference type="RefSeq" id="WP_074953165.1">
    <property type="nucleotide sequence ID" value="NZ_FPBV01000012.1"/>
</dbReference>
<dbReference type="NCBIfam" id="NF033218">
    <property type="entry name" value="anchor_AmaP"/>
    <property type="match status" value="1"/>
</dbReference>
<dbReference type="PROSITE" id="PS51257">
    <property type="entry name" value="PROKAR_LIPOPROTEIN"/>
    <property type="match status" value="1"/>
</dbReference>
<dbReference type="eggNOG" id="COG1302">
    <property type="taxonomic scope" value="Bacteria"/>
</dbReference>
<dbReference type="STRING" id="392015.SAMN05421543_11295"/>
<feature type="transmembrane region" description="Helical" evidence="1">
    <location>
        <begin position="47"/>
        <end position="65"/>
    </location>
</feature>
<evidence type="ECO:0000256" key="1">
    <source>
        <dbReference type="SAM" id="Phobius"/>
    </source>
</evidence>
<evidence type="ECO:0000313" key="2">
    <source>
        <dbReference type="EMBL" id="SFU89964.1"/>
    </source>
</evidence>
<reference evidence="3" key="1">
    <citation type="submission" date="2016-10" db="EMBL/GenBank/DDBJ databases">
        <authorList>
            <person name="Varghese N."/>
        </authorList>
    </citation>
    <scope>NUCLEOTIDE SEQUENCE [LARGE SCALE GENOMIC DNA]</scope>
    <source>
        <strain evidence="3">DSM 17980</strain>
    </source>
</reference>